<name>A0A2U8E3E9_9BACT</name>
<organism evidence="1 2">
    <name type="scientific">Ereboglobus luteus</name>
    <dbReference type="NCBI Taxonomy" id="1796921"/>
    <lineage>
        <taxon>Bacteria</taxon>
        <taxon>Pseudomonadati</taxon>
        <taxon>Verrucomicrobiota</taxon>
        <taxon>Opitutia</taxon>
        <taxon>Opitutales</taxon>
        <taxon>Opitutaceae</taxon>
        <taxon>Ereboglobus</taxon>
    </lineage>
</organism>
<evidence type="ECO:0000313" key="1">
    <source>
        <dbReference type="EMBL" id="AWI09234.1"/>
    </source>
</evidence>
<dbReference type="EMBL" id="CP023004">
    <property type="protein sequence ID" value="AWI09234.1"/>
    <property type="molecule type" value="Genomic_DNA"/>
</dbReference>
<dbReference type="OrthoDB" id="195207at2"/>
<keyword evidence="2" id="KW-1185">Reference proteome</keyword>
<sequence length="175" mass="19626">MKAFFLSRQTREKVLLVGLVLVAALWWLTAAIGRTTTFIRDFKSTSLTLKVQQMTLDARESIQARANAAIRQLDPSRTYDTVRLQAELDTIATAVGITNKTISDARTEKTAQFSVNSAQITVRNTDYATVVKFYEEIKKRTPYIGLDQLTIQPSNVANPTQLTLMLKVSSVEILR</sequence>
<proteinExistence type="predicted"/>
<dbReference type="Proteomes" id="UP000244896">
    <property type="component" value="Chromosome"/>
</dbReference>
<dbReference type="RefSeq" id="WP_108825045.1">
    <property type="nucleotide sequence ID" value="NZ_CP023004.1"/>
</dbReference>
<evidence type="ECO:0000313" key="2">
    <source>
        <dbReference type="Proteomes" id="UP000244896"/>
    </source>
</evidence>
<protein>
    <recommendedName>
        <fullName evidence="3">General secretion pathway protein GspM</fullName>
    </recommendedName>
</protein>
<gene>
    <name evidence="1" type="ORF">CKA38_08270</name>
</gene>
<evidence type="ECO:0008006" key="3">
    <source>
        <dbReference type="Google" id="ProtNLM"/>
    </source>
</evidence>
<dbReference type="KEGG" id="elut:CKA38_08270"/>
<dbReference type="AlphaFoldDB" id="A0A2U8E3E9"/>
<reference evidence="1 2" key="1">
    <citation type="journal article" date="2018" name="Syst. Appl. Microbiol.">
        <title>Ereboglobus luteus gen. nov. sp. nov. from cockroach guts, and new insights into the oxygen relationship of the genera Opitutus and Didymococcus (Verrucomicrobia: Opitutaceae).</title>
        <authorList>
            <person name="Tegtmeier D."/>
            <person name="Belitz A."/>
            <person name="Radek R."/>
            <person name="Heimerl T."/>
            <person name="Brune A."/>
        </authorList>
    </citation>
    <scope>NUCLEOTIDE SEQUENCE [LARGE SCALE GENOMIC DNA]</scope>
    <source>
        <strain evidence="1 2">Ho45</strain>
    </source>
</reference>
<accession>A0A2U8E3E9</accession>